<protein>
    <submittedName>
        <fullName evidence="12">(pine wood nematode) hypothetical protein</fullName>
    </submittedName>
    <submittedName>
        <fullName evidence="16">Abhydro_lipase domain-containing protein</fullName>
    </submittedName>
</protein>
<dbReference type="OrthoDB" id="9974421at2759"/>
<name>A0A1I7S9Z6_BURXY</name>
<dbReference type="InterPro" id="IPR029058">
    <property type="entry name" value="AB_hydrolase_fold"/>
</dbReference>
<accession>A0A1I7S9Z6</accession>
<evidence type="ECO:0000313" key="14">
    <source>
        <dbReference type="Proteomes" id="UP000095284"/>
    </source>
</evidence>
<evidence type="ECO:0000259" key="11">
    <source>
        <dbReference type="Pfam" id="PF04083"/>
    </source>
</evidence>
<dbReference type="EMBL" id="CAJFCV020000005">
    <property type="protein sequence ID" value="CAG9126119.1"/>
    <property type="molecule type" value="Genomic_DNA"/>
</dbReference>
<keyword evidence="8" id="KW-0458">Lysosome</keyword>
<gene>
    <name evidence="12" type="ORF">BXYJ_LOCUS13021</name>
</gene>
<dbReference type="Proteomes" id="UP000659654">
    <property type="component" value="Unassembled WGS sequence"/>
</dbReference>
<reference evidence="16" key="1">
    <citation type="submission" date="2016-11" db="UniProtKB">
        <authorList>
            <consortium name="WormBaseParasite"/>
        </authorList>
    </citation>
    <scope>IDENTIFICATION</scope>
</reference>
<evidence type="ECO:0000256" key="8">
    <source>
        <dbReference type="ARBA" id="ARBA00023228"/>
    </source>
</evidence>
<dbReference type="Gene3D" id="3.40.50.1820">
    <property type="entry name" value="alpha/beta hydrolase"/>
    <property type="match status" value="1"/>
</dbReference>
<evidence type="ECO:0000256" key="4">
    <source>
        <dbReference type="ARBA" id="ARBA00022801"/>
    </source>
</evidence>
<dbReference type="PROSITE" id="PS51257">
    <property type="entry name" value="PROKAR_LIPOPROTEIN"/>
    <property type="match status" value="1"/>
</dbReference>
<dbReference type="EMBL" id="CAJFDI010000005">
    <property type="protein sequence ID" value="CAD5232930.1"/>
    <property type="molecule type" value="Genomic_DNA"/>
</dbReference>
<organism evidence="14 16">
    <name type="scientific">Bursaphelenchus xylophilus</name>
    <name type="common">Pinewood nematode worm</name>
    <name type="synonym">Aphelenchoides xylophilus</name>
    <dbReference type="NCBI Taxonomy" id="6326"/>
    <lineage>
        <taxon>Eukaryota</taxon>
        <taxon>Metazoa</taxon>
        <taxon>Ecdysozoa</taxon>
        <taxon>Nematoda</taxon>
        <taxon>Chromadorea</taxon>
        <taxon>Rhabditida</taxon>
        <taxon>Tylenchina</taxon>
        <taxon>Tylenchomorpha</taxon>
        <taxon>Aphelenchoidea</taxon>
        <taxon>Aphelenchoididae</taxon>
        <taxon>Bursaphelenchus</taxon>
    </lineage>
</organism>
<evidence type="ECO:0000256" key="3">
    <source>
        <dbReference type="ARBA" id="ARBA00022729"/>
    </source>
</evidence>
<dbReference type="Proteomes" id="UP000095284">
    <property type="component" value="Unplaced"/>
</dbReference>
<dbReference type="Proteomes" id="UP000582659">
    <property type="component" value="Unassembled WGS sequence"/>
</dbReference>
<dbReference type="InterPro" id="IPR006693">
    <property type="entry name" value="AB_hydrolase_lipase"/>
</dbReference>
<keyword evidence="7" id="KW-0325">Glycoprotein</keyword>
<keyword evidence="3 10" id="KW-0732">Signal</keyword>
<evidence type="ECO:0000256" key="10">
    <source>
        <dbReference type="SAM" id="SignalP"/>
    </source>
</evidence>
<feature type="chain" id="PRO_5035359840" evidence="10">
    <location>
        <begin position="21"/>
        <end position="485"/>
    </location>
</feature>
<evidence type="ECO:0000313" key="12">
    <source>
        <dbReference type="EMBL" id="CAD5232930.1"/>
    </source>
</evidence>
<comment type="similarity">
    <text evidence="2">Belongs to the AB hydrolase superfamily. Lipase family.</text>
</comment>
<keyword evidence="15" id="KW-1185">Reference proteome</keyword>
<dbReference type="SMR" id="A0A1I7S9Z6"/>
<feature type="region of interest" description="Disordered" evidence="9">
    <location>
        <begin position="466"/>
        <end position="485"/>
    </location>
</feature>
<dbReference type="PANTHER" id="PTHR11005">
    <property type="entry name" value="LYSOSOMAL ACID LIPASE-RELATED"/>
    <property type="match status" value="1"/>
</dbReference>
<dbReference type="WBParaSite" id="BXY_0984300.1">
    <property type="protein sequence ID" value="BXY_0984300.1"/>
    <property type="gene ID" value="BXY_0984300"/>
</dbReference>
<dbReference type="FunFam" id="3.40.50.1820:FF:000021">
    <property type="entry name" value="Lipase"/>
    <property type="match status" value="1"/>
</dbReference>
<sequence>MTPRRPWPIILFLLSSSCSAQGPSFITNYIGDPEADMTVPQIIRHWGYPVEIHRVTTSDGYILQMHRIPRGKDEVNPPPNKPVVFLQHGLLCTSSVWLMNLPHQSAGMMFADAGFDVWLGNMRGNSYSRGHQDKNIPNEKYWHFSWDEMAKYDIEAMVNYVLNVTNQESLYYMGHSQGTLTMFSKLSFNDGFARKIKKFFAIAPVGTISYVKGLFRYLGERSYEQLALFTALFGDQEFLPNTFLSRWLTEFVCGLATSNPLCENFLFLVSGPDSQQLNKTRIGIYLAHNPAGTSIRNILHYCQMVRHKNLLAYDYGMDENMKHYGMVVPIEYDLRRISGVPIYLYYSGSDWLATEKDVEGYLLPKLRKDTVAEVNKLPDFNHNDFLWGLRAPDEIYRPIISIIQKDQPMNDPPKATTVRSVIKPASETNEDSDLLNTKENNPELVDKAAPVTEKFVLAADDDLLASSGMKSGEDADLLKNTGRDL</sequence>
<feature type="compositionally biased region" description="Basic and acidic residues" evidence="9">
    <location>
        <begin position="471"/>
        <end position="485"/>
    </location>
</feature>
<evidence type="ECO:0000256" key="9">
    <source>
        <dbReference type="SAM" id="MobiDB-lite"/>
    </source>
</evidence>
<evidence type="ECO:0000313" key="16">
    <source>
        <dbReference type="WBParaSite" id="BXY_0984300.1"/>
    </source>
</evidence>
<evidence type="ECO:0000313" key="15">
    <source>
        <dbReference type="Proteomes" id="UP000659654"/>
    </source>
</evidence>
<dbReference type="Pfam" id="PF04083">
    <property type="entry name" value="Abhydro_lipase"/>
    <property type="match status" value="1"/>
</dbReference>
<evidence type="ECO:0000256" key="2">
    <source>
        <dbReference type="ARBA" id="ARBA00010701"/>
    </source>
</evidence>
<evidence type="ECO:0000313" key="13">
    <source>
        <dbReference type="EMBL" id="CAG9126119.1"/>
    </source>
</evidence>
<evidence type="ECO:0000256" key="1">
    <source>
        <dbReference type="ARBA" id="ARBA00004227"/>
    </source>
</evidence>
<dbReference type="SUPFAM" id="SSF53474">
    <property type="entry name" value="alpha/beta-Hydrolases"/>
    <property type="match status" value="1"/>
</dbReference>
<proteinExistence type="inferred from homology"/>
<evidence type="ECO:0000256" key="7">
    <source>
        <dbReference type="ARBA" id="ARBA00023180"/>
    </source>
</evidence>
<evidence type="ECO:0000256" key="6">
    <source>
        <dbReference type="ARBA" id="ARBA00023098"/>
    </source>
</evidence>
<dbReference type="eggNOG" id="KOG2624">
    <property type="taxonomic scope" value="Eukaryota"/>
</dbReference>
<feature type="domain" description="Partial AB-hydrolase lipase" evidence="11">
    <location>
        <begin position="39"/>
        <end position="101"/>
    </location>
</feature>
<reference evidence="13" key="2">
    <citation type="submission" date="2020-08" db="EMBL/GenBank/DDBJ databases">
        <authorList>
            <person name="Kikuchi T."/>
        </authorList>
    </citation>
    <scope>NUCLEOTIDE SEQUENCE</scope>
    <source>
        <strain evidence="12">Ka4C1</strain>
    </source>
</reference>
<comment type="subcellular location">
    <subcellularLocation>
        <location evidence="1">Lysosome lumen</location>
    </subcellularLocation>
</comment>
<evidence type="ECO:0000256" key="5">
    <source>
        <dbReference type="ARBA" id="ARBA00022963"/>
    </source>
</evidence>
<keyword evidence="6" id="KW-0443">Lipid metabolism</keyword>
<dbReference type="GO" id="GO:0043202">
    <property type="term" value="C:lysosomal lumen"/>
    <property type="evidence" value="ECO:0007669"/>
    <property type="project" value="UniProtKB-SubCell"/>
</dbReference>
<dbReference type="GO" id="GO:0016787">
    <property type="term" value="F:hydrolase activity"/>
    <property type="evidence" value="ECO:0007669"/>
    <property type="project" value="UniProtKB-KW"/>
</dbReference>
<keyword evidence="4" id="KW-0378">Hydrolase</keyword>
<dbReference type="AlphaFoldDB" id="A0A1I7S9Z6"/>
<feature type="signal peptide" evidence="10">
    <location>
        <begin position="1"/>
        <end position="20"/>
    </location>
</feature>
<dbReference type="GO" id="GO:0016042">
    <property type="term" value="P:lipid catabolic process"/>
    <property type="evidence" value="ECO:0007669"/>
    <property type="project" value="UniProtKB-KW"/>
</dbReference>
<keyword evidence="5" id="KW-0442">Lipid degradation</keyword>